<proteinExistence type="predicted"/>
<dbReference type="OrthoDB" id="4336585at2"/>
<dbReference type="EMBL" id="VFOZ01000001">
    <property type="protein sequence ID" value="TQL97801.1"/>
    <property type="molecule type" value="Genomic_DNA"/>
</dbReference>
<dbReference type="Pfam" id="PF13560">
    <property type="entry name" value="HTH_31"/>
    <property type="match status" value="1"/>
</dbReference>
<evidence type="ECO:0000259" key="1">
    <source>
        <dbReference type="PROSITE" id="PS50943"/>
    </source>
</evidence>
<protein>
    <submittedName>
        <fullName evidence="2">Transcriptional regulator with XRE-family HTH domain</fullName>
    </submittedName>
</protein>
<name>A0A543CL29_9ACTN</name>
<dbReference type="InterPro" id="IPR041413">
    <property type="entry name" value="MLTR_LBD"/>
</dbReference>
<dbReference type="AlphaFoldDB" id="A0A543CL29"/>
<dbReference type="Pfam" id="PF17765">
    <property type="entry name" value="MLTR_LBD"/>
    <property type="match status" value="1"/>
</dbReference>
<dbReference type="CDD" id="cd00093">
    <property type="entry name" value="HTH_XRE"/>
    <property type="match status" value="1"/>
</dbReference>
<reference evidence="2 3" key="1">
    <citation type="submission" date="2019-06" db="EMBL/GenBank/DDBJ databases">
        <title>Sequencing the genomes of 1000 actinobacteria strains.</title>
        <authorList>
            <person name="Klenk H.-P."/>
        </authorList>
    </citation>
    <scope>NUCLEOTIDE SEQUENCE [LARGE SCALE GENOMIC DNA]</scope>
    <source>
        <strain evidence="2 3">DSM 102200</strain>
    </source>
</reference>
<dbReference type="GO" id="GO:0003677">
    <property type="term" value="F:DNA binding"/>
    <property type="evidence" value="ECO:0007669"/>
    <property type="project" value="InterPro"/>
</dbReference>
<dbReference type="Gene3D" id="3.30.450.180">
    <property type="match status" value="1"/>
</dbReference>
<organism evidence="2 3">
    <name type="scientific">Actinoallomurus bryophytorum</name>
    <dbReference type="NCBI Taxonomy" id="1490222"/>
    <lineage>
        <taxon>Bacteria</taxon>
        <taxon>Bacillati</taxon>
        <taxon>Actinomycetota</taxon>
        <taxon>Actinomycetes</taxon>
        <taxon>Streptosporangiales</taxon>
        <taxon>Thermomonosporaceae</taxon>
        <taxon>Actinoallomurus</taxon>
    </lineage>
</organism>
<dbReference type="SMART" id="SM00530">
    <property type="entry name" value="HTH_XRE"/>
    <property type="match status" value="1"/>
</dbReference>
<gene>
    <name evidence="2" type="ORF">FB559_3407</name>
</gene>
<evidence type="ECO:0000313" key="3">
    <source>
        <dbReference type="Proteomes" id="UP000316096"/>
    </source>
</evidence>
<dbReference type="PANTHER" id="PTHR35010">
    <property type="entry name" value="BLL4672 PROTEIN-RELATED"/>
    <property type="match status" value="1"/>
</dbReference>
<dbReference type="Proteomes" id="UP000316096">
    <property type="component" value="Unassembled WGS sequence"/>
</dbReference>
<dbReference type="RefSeq" id="WP_141956484.1">
    <property type="nucleotide sequence ID" value="NZ_VFOZ01000001.1"/>
</dbReference>
<dbReference type="SUPFAM" id="SSF47413">
    <property type="entry name" value="lambda repressor-like DNA-binding domains"/>
    <property type="match status" value="1"/>
</dbReference>
<dbReference type="PANTHER" id="PTHR35010:SF2">
    <property type="entry name" value="BLL4672 PROTEIN"/>
    <property type="match status" value="1"/>
</dbReference>
<keyword evidence="3" id="KW-1185">Reference proteome</keyword>
<dbReference type="InterPro" id="IPR010982">
    <property type="entry name" value="Lambda_DNA-bd_dom_sf"/>
</dbReference>
<sequence length="272" mass="29293">MTNLGDYLRARRELVRPEDVGLPGGARRRVRGLRREELAMLAGISSDYYMRLEQGRDRHPSAQVLDSLASVLGLDADAVAHLHRLVEPAARHEPLAVSADVPAGIEQLIEGWTGNPACVQDPLMNVLAANAIATALSPAYTPGRNMLKTVFLDPVYRKLRPDWDQAAASGVAGLRALAGANVDDPALVELVGELSARSERFRELWLRHDVRPRRGGGIVRFTHPRVGPLDLRGEKLAITDADGLTLVVFHAEPGSPSAGSLALLAASVPVAR</sequence>
<accession>A0A543CL29</accession>
<dbReference type="Gene3D" id="1.10.260.40">
    <property type="entry name" value="lambda repressor-like DNA-binding domains"/>
    <property type="match status" value="1"/>
</dbReference>
<dbReference type="InterPro" id="IPR001387">
    <property type="entry name" value="Cro/C1-type_HTH"/>
</dbReference>
<feature type="domain" description="HTH cro/C1-type" evidence="1">
    <location>
        <begin position="26"/>
        <end position="79"/>
    </location>
</feature>
<dbReference type="PROSITE" id="PS50943">
    <property type="entry name" value="HTH_CROC1"/>
    <property type="match status" value="1"/>
</dbReference>
<comment type="caution">
    <text evidence="2">The sequence shown here is derived from an EMBL/GenBank/DDBJ whole genome shotgun (WGS) entry which is preliminary data.</text>
</comment>
<evidence type="ECO:0000313" key="2">
    <source>
        <dbReference type="EMBL" id="TQL97801.1"/>
    </source>
</evidence>